<protein>
    <submittedName>
        <fullName evidence="1">Uncharacterized protein</fullName>
    </submittedName>
</protein>
<comment type="caution">
    <text evidence="1">The sequence shown here is derived from an EMBL/GenBank/DDBJ whole genome shotgun (WGS) entry which is preliminary data.</text>
</comment>
<evidence type="ECO:0000313" key="2">
    <source>
        <dbReference type="Proteomes" id="UP001243375"/>
    </source>
</evidence>
<name>A0ACC2XQU6_9TREE</name>
<accession>A0ACC2XQU6</accession>
<proteinExistence type="predicted"/>
<dbReference type="EMBL" id="JASBWU010000001">
    <property type="protein sequence ID" value="KAJ9125637.1"/>
    <property type="molecule type" value="Genomic_DNA"/>
</dbReference>
<reference evidence="1" key="1">
    <citation type="submission" date="2023-04" db="EMBL/GenBank/DDBJ databases">
        <title>Draft Genome sequencing of Naganishia species isolated from polar environments using Oxford Nanopore Technology.</title>
        <authorList>
            <person name="Leo P."/>
            <person name="Venkateswaran K."/>
        </authorList>
    </citation>
    <scope>NUCLEOTIDE SEQUENCE</scope>
    <source>
        <strain evidence="1">MNA-CCFEE 5425</strain>
    </source>
</reference>
<sequence>MNSPRILSERIVHDSAAAMDDHPPPAAAAAPPPTQTSLAGKTKHNVSPAKQSHHLKSSKTSQPTSSFPSPSPRHARTDGSSSSPTQSGKARSSQLESTAIPLLAAGTSIPGPPLTGDTDEQVTSSLIQKTEQALDLALSSPSPSSHARGNPANTANPTNDEGTGTGTGTALLWPVRHLRLRSVRPVDVQHAEHAFHLARQRLGPLRSRVSHGRADTRARDGAAGTISNSAATATATPTTTHAQLLRAHINYLLYLSARIPDAGGYARIQAYLREYGLEPDGWTWLTRLVLVDRLEAARVAGGSGGGGGGAGGGGVVRQLEGVWREFNSRIGLDVRSSEGQMMAKEGIQRRLIDDEGRTVLLNMTIWILAKRGQWSIVGPAYNALLSHHTTADATATQQQQQQQHTSSAFPRDYFTPSHDLSTSPALNYNLFFNPATAAATATRLNKRTYQSLIRALAFHGNIVPALAVMQDMMNDARGYTVGVCDYVSLFQGFARFGTIPVGWEAMVRPSLAQEGAGVRDVDERALHPDGEEEEYGAASTRRERDFFPPPIFPEPLHPGLVASDRPVSSSSSAATSRKDAMKHMTEIWAGNVSSGDEDSPTGGEGKGKRMARVNGPSKLEREWTLVTLQQVFHSFLATSPNPPPPTDTTSTDSNTDPTTNRKYWDPAPDEAPSPRNIYYIMLAFARTTDRNRDVLRAVWGHLEAKFGEGNEEGWVGWRLDARLKRMKEWLGVAK</sequence>
<evidence type="ECO:0000313" key="1">
    <source>
        <dbReference type="EMBL" id="KAJ9125637.1"/>
    </source>
</evidence>
<dbReference type="Proteomes" id="UP001243375">
    <property type="component" value="Unassembled WGS sequence"/>
</dbReference>
<gene>
    <name evidence="1" type="ORF">QFC22_000599</name>
</gene>
<organism evidence="1 2">
    <name type="scientific">Naganishia vaughanmartiniae</name>
    <dbReference type="NCBI Taxonomy" id="1424756"/>
    <lineage>
        <taxon>Eukaryota</taxon>
        <taxon>Fungi</taxon>
        <taxon>Dikarya</taxon>
        <taxon>Basidiomycota</taxon>
        <taxon>Agaricomycotina</taxon>
        <taxon>Tremellomycetes</taxon>
        <taxon>Filobasidiales</taxon>
        <taxon>Filobasidiaceae</taxon>
        <taxon>Naganishia</taxon>
    </lineage>
</organism>
<keyword evidence="2" id="KW-1185">Reference proteome</keyword>